<organism evidence="1 2">
    <name type="scientific">Clostridium omnivorum</name>
    <dbReference type="NCBI Taxonomy" id="1604902"/>
    <lineage>
        <taxon>Bacteria</taxon>
        <taxon>Bacillati</taxon>
        <taxon>Bacillota</taxon>
        <taxon>Clostridia</taxon>
        <taxon>Eubacteriales</taxon>
        <taxon>Clostridiaceae</taxon>
        <taxon>Clostridium</taxon>
    </lineage>
</organism>
<name>A0ABQ5N9Y1_9CLOT</name>
<evidence type="ECO:0008006" key="3">
    <source>
        <dbReference type="Google" id="ProtNLM"/>
    </source>
</evidence>
<keyword evidence="2" id="KW-1185">Reference proteome</keyword>
<dbReference type="InterPro" id="IPR029033">
    <property type="entry name" value="His_PPase_superfam"/>
</dbReference>
<dbReference type="EMBL" id="BRXR01000001">
    <property type="protein sequence ID" value="GLC31981.1"/>
    <property type="molecule type" value="Genomic_DNA"/>
</dbReference>
<evidence type="ECO:0000313" key="1">
    <source>
        <dbReference type="EMBL" id="GLC31981.1"/>
    </source>
</evidence>
<sequence length="178" mass="20780">MKIGLVRHFKVDIKRNRFMTAKEYNEYQYNYDRANVIKNELIVDSDWDKCYCSSMDRAIITAKTIYHGEIILTDKLVEIPSAAYLDINIKLPYHFWFFLGRLAWALNSAVQPESSNITKKRISEVVDMALKDQEKNVLIVSHAGVMYELRKILLSRGFKGKKFLKANNGSLYVYEKNI</sequence>
<dbReference type="RefSeq" id="WP_264851294.1">
    <property type="nucleotide sequence ID" value="NZ_BRXR01000001.1"/>
</dbReference>
<evidence type="ECO:0000313" key="2">
    <source>
        <dbReference type="Proteomes" id="UP001208567"/>
    </source>
</evidence>
<dbReference type="InterPro" id="IPR013078">
    <property type="entry name" value="His_Pase_superF_clade-1"/>
</dbReference>
<protein>
    <recommendedName>
        <fullName evidence="3">Phosphoglycerate mutase</fullName>
    </recommendedName>
</protein>
<dbReference type="Proteomes" id="UP001208567">
    <property type="component" value="Unassembled WGS sequence"/>
</dbReference>
<dbReference type="CDD" id="cd07067">
    <property type="entry name" value="HP_PGM_like"/>
    <property type="match status" value="1"/>
</dbReference>
<proteinExistence type="predicted"/>
<dbReference type="Gene3D" id="3.40.50.1240">
    <property type="entry name" value="Phosphoglycerate mutase-like"/>
    <property type="match status" value="1"/>
</dbReference>
<dbReference type="Pfam" id="PF00300">
    <property type="entry name" value="His_Phos_1"/>
    <property type="match status" value="1"/>
</dbReference>
<accession>A0ABQ5N9Y1</accession>
<reference evidence="1 2" key="1">
    <citation type="journal article" date="2024" name="Int. J. Syst. Evol. Microbiol.">
        <title>Clostridium omnivorum sp. nov., isolated from anoxic soil under the treatment of reductive soil disinfestation.</title>
        <authorList>
            <person name="Ueki A."/>
            <person name="Tonouchi A."/>
            <person name="Kaku N."/>
            <person name="Honma S."/>
            <person name="Ueki K."/>
        </authorList>
    </citation>
    <scope>NUCLEOTIDE SEQUENCE [LARGE SCALE GENOMIC DNA]</scope>
    <source>
        <strain evidence="1 2">E14</strain>
    </source>
</reference>
<gene>
    <name evidence="1" type="ORF">bsdE14_33910</name>
</gene>
<dbReference type="SUPFAM" id="SSF53254">
    <property type="entry name" value="Phosphoglycerate mutase-like"/>
    <property type="match status" value="1"/>
</dbReference>
<comment type="caution">
    <text evidence="1">The sequence shown here is derived from an EMBL/GenBank/DDBJ whole genome shotgun (WGS) entry which is preliminary data.</text>
</comment>